<feature type="domain" description="DUF4246" evidence="1">
    <location>
        <begin position="15"/>
        <end position="168"/>
    </location>
</feature>
<dbReference type="RefSeq" id="XP_067489350.1">
    <property type="nucleotide sequence ID" value="XM_067634862.1"/>
</dbReference>
<dbReference type="PANTHER" id="PTHR33119">
    <property type="entry name" value="IFI3P"/>
    <property type="match status" value="1"/>
</dbReference>
<reference evidence="2 3" key="1">
    <citation type="submission" date="2019-01" db="EMBL/GenBank/DDBJ databases">
        <title>Intercellular communication is required for trap formation in the nematode-trapping fungus Duddingtonia flagrans.</title>
        <authorList>
            <person name="Youssar L."/>
            <person name="Wernet V."/>
            <person name="Hensel N."/>
            <person name="Hildebrandt H.-G."/>
            <person name="Fischer R."/>
        </authorList>
    </citation>
    <scope>NUCLEOTIDE SEQUENCE [LARGE SCALE GENOMIC DNA]</scope>
    <source>
        <strain evidence="2 3">CBS H-5679</strain>
    </source>
</reference>
<dbReference type="EMBL" id="SAEB01000007">
    <property type="protein sequence ID" value="RVD83806.1"/>
    <property type="molecule type" value="Genomic_DNA"/>
</dbReference>
<keyword evidence="3" id="KW-1185">Reference proteome</keyword>
<accession>A0A436ZYI6</accession>
<dbReference type="AlphaFoldDB" id="A0A436ZYI6"/>
<evidence type="ECO:0000259" key="1">
    <source>
        <dbReference type="Pfam" id="PF14033"/>
    </source>
</evidence>
<dbReference type="Pfam" id="PF14033">
    <property type="entry name" value="DUF4246"/>
    <property type="match status" value="1"/>
</dbReference>
<dbReference type="STRING" id="97331.A0A436ZYI6"/>
<sequence>MWHPPTITDETNLHWKMVKVIVEMTKILLTPENPVHHLGRQQAATCRSHEGSKNERIVAMGIYYYAQENIAETTIAFVRKINTKDYNLFLSIHSNFNYRDQSFQRTGETPIKQNRLIAFPNIYAHSTTLRLKDLKRPGYQKTLTFFLCGPNNHDIPTTKIIAPQQPHHRIEVEKALREGIWGNLPNEIFELILKHLPPPISVEEAYGYRAALLRKRD</sequence>
<comment type="caution">
    <text evidence="2">The sequence shown here is derived from an EMBL/GenBank/DDBJ whole genome shotgun (WGS) entry which is preliminary data.</text>
</comment>
<dbReference type="PANTHER" id="PTHR33119:SF1">
    <property type="entry name" value="FE2OG DIOXYGENASE DOMAIN-CONTAINING PROTEIN"/>
    <property type="match status" value="1"/>
</dbReference>
<dbReference type="InterPro" id="IPR049192">
    <property type="entry name" value="DUF4246_C"/>
</dbReference>
<dbReference type="InterPro" id="IPR025340">
    <property type="entry name" value="DUF4246"/>
</dbReference>
<organism evidence="2 3">
    <name type="scientific">Arthrobotrys flagrans</name>
    <name type="common">Nematode-trapping fungus</name>
    <name type="synonym">Trichothecium flagrans</name>
    <dbReference type="NCBI Taxonomy" id="97331"/>
    <lineage>
        <taxon>Eukaryota</taxon>
        <taxon>Fungi</taxon>
        <taxon>Dikarya</taxon>
        <taxon>Ascomycota</taxon>
        <taxon>Pezizomycotina</taxon>
        <taxon>Orbiliomycetes</taxon>
        <taxon>Orbiliales</taxon>
        <taxon>Orbiliaceae</taxon>
        <taxon>Arthrobotrys</taxon>
    </lineage>
</organism>
<name>A0A436ZYI6_ARTFL</name>
<dbReference type="OrthoDB" id="415532at2759"/>
<protein>
    <recommendedName>
        <fullName evidence="1">DUF4246 domain-containing protein</fullName>
    </recommendedName>
</protein>
<gene>
    <name evidence="2" type="ORF">DFL_005580</name>
</gene>
<proteinExistence type="predicted"/>
<dbReference type="VEuPathDB" id="FungiDB:DFL_005580"/>
<dbReference type="GeneID" id="93587891"/>
<dbReference type="Proteomes" id="UP000283090">
    <property type="component" value="Unassembled WGS sequence"/>
</dbReference>
<evidence type="ECO:0000313" key="2">
    <source>
        <dbReference type="EMBL" id="RVD83806.1"/>
    </source>
</evidence>
<evidence type="ECO:0000313" key="3">
    <source>
        <dbReference type="Proteomes" id="UP000283090"/>
    </source>
</evidence>